<sequence length="194" mass="21714">MQIAIQPIVRLDTGQTIAFELLCRPPEGTAGFFRAPSPEELWLRERLCLEAALRAAESLRQPVHINLTAASLPYLIESRIAWRGAVEIVEWGFPLPERIVELIAAVRARGMRVWIDDLSPLHWPLWRAISGIDGYKIDVRDLVFAGAIVRSGRGVIVERIETADDADRVVRAGVRLGQGYALGFPQPLEMEAKR</sequence>
<feature type="domain" description="EAL" evidence="1">
    <location>
        <begin position="1"/>
        <end position="190"/>
    </location>
</feature>
<comment type="caution">
    <text evidence="2">The sequence shown here is derived from an EMBL/GenBank/DDBJ whole genome shotgun (WGS) entry which is preliminary data.</text>
</comment>
<accession>A0A2T5G4Q1</accession>
<evidence type="ECO:0000313" key="3">
    <source>
        <dbReference type="Proteomes" id="UP000244180"/>
    </source>
</evidence>
<gene>
    <name evidence="2" type="ORF">HSCHL_1454</name>
</gene>
<name>A0A2T5G4Q1_HYDSH</name>
<dbReference type="EMBL" id="PEBV01000050">
    <property type="protein sequence ID" value="PTQ51162.1"/>
    <property type="molecule type" value="Genomic_DNA"/>
</dbReference>
<protein>
    <recommendedName>
        <fullName evidence="1">EAL domain-containing protein</fullName>
    </recommendedName>
</protein>
<dbReference type="PANTHER" id="PTHR33121:SF70">
    <property type="entry name" value="SIGNALING PROTEIN YKOW"/>
    <property type="match status" value="1"/>
</dbReference>
<dbReference type="InterPro" id="IPR001633">
    <property type="entry name" value="EAL_dom"/>
</dbReference>
<dbReference type="RefSeq" id="WP_273000704.1">
    <property type="nucleotide sequence ID" value="NZ_PEBV01000050.1"/>
</dbReference>
<dbReference type="Gene3D" id="3.20.20.450">
    <property type="entry name" value="EAL domain"/>
    <property type="match status" value="1"/>
</dbReference>
<evidence type="ECO:0000259" key="1">
    <source>
        <dbReference type="SMART" id="SM00052"/>
    </source>
</evidence>
<reference evidence="2 3" key="1">
    <citation type="submission" date="2017-08" db="EMBL/GenBank/DDBJ databases">
        <title>Burning lignite coal seam in the remote Altai Mountains harbors a hydrogen-driven thermophilic microbial community.</title>
        <authorList>
            <person name="Kadnikov V.V."/>
            <person name="Mardanov A.V."/>
            <person name="Ivasenko D."/>
            <person name="Beletsky A.V."/>
            <person name="Karnachuk O.V."/>
            <person name="Ravin N.V."/>
        </authorList>
    </citation>
    <scope>NUCLEOTIDE SEQUENCE [LARGE SCALE GENOMIC DNA]</scope>
    <source>
        <strain evidence="2">AL33</strain>
    </source>
</reference>
<dbReference type="AlphaFoldDB" id="A0A2T5G4Q1"/>
<evidence type="ECO:0000313" key="2">
    <source>
        <dbReference type="EMBL" id="PTQ51162.1"/>
    </source>
</evidence>
<dbReference type="PANTHER" id="PTHR33121">
    <property type="entry name" value="CYCLIC DI-GMP PHOSPHODIESTERASE PDEF"/>
    <property type="match status" value="1"/>
</dbReference>
<dbReference type="InterPro" id="IPR050706">
    <property type="entry name" value="Cyclic-di-GMP_PDE-like"/>
</dbReference>
<dbReference type="SUPFAM" id="SSF141868">
    <property type="entry name" value="EAL domain-like"/>
    <property type="match status" value="1"/>
</dbReference>
<dbReference type="GO" id="GO:0071111">
    <property type="term" value="F:cyclic-guanylate-specific phosphodiesterase activity"/>
    <property type="evidence" value="ECO:0007669"/>
    <property type="project" value="InterPro"/>
</dbReference>
<proteinExistence type="predicted"/>
<dbReference type="InterPro" id="IPR035919">
    <property type="entry name" value="EAL_sf"/>
</dbReference>
<dbReference type="SMART" id="SM00052">
    <property type="entry name" value="EAL"/>
    <property type="match status" value="1"/>
</dbReference>
<dbReference type="Proteomes" id="UP000244180">
    <property type="component" value="Unassembled WGS sequence"/>
</dbReference>
<organism evidence="2 3">
    <name type="scientific">Hydrogenibacillus schlegelii</name>
    <name type="common">Bacillus schlegelii</name>
    <dbReference type="NCBI Taxonomy" id="1484"/>
    <lineage>
        <taxon>Bacteria</taxon>
        <taxon>Bacillati</taxon>
        <taxon>Bacillota</taxon>
        <taxon>Bacilli</taxon>
        <taxon>Bacillales</taxon>
        <taxon>Bacillales Family X. Incertae Sedis</taxon>
        <taxon>Hydrogenibacillus</taxon>
    </lineage>
</organism>